<keyword evidence="10" id="KW-1185">Reference proteome</keyword>
<reference evidence="9 10" key="1">
    <citation type="submission" date="2013-05" db="EMBL/GenBank/DDBJ databases">
        <title>Genome assembly of Chondromyces apiculatus DSM 436.</title>
        <authorList>
            <person name="Sharma G."/>
            <person name="Khatri I."/>
            <person name="Kaur C."/>
            <person name="Mayilraj S."/>
            <person name="Subramanian S."/>
        </authorList>
    </citation>
    <scope>NUCLEOTIDE SEQUENCE [LARGE SCALE GENOMIC DNA]</scope>
    <source>
        <strain evidence="9 10">DSM 436</strain>
    </source>
</reference>
<dbReference type="GO" id="GO:0016787">
    <property type="term" value="F:hydrolase activity"/>
    <property type="evidence" value="ECO:0007669"/>
    <property type="project" value="UniProtKB-KW"/>
</dbReference>
<dbReference type="InterPro" id="IPR015797">
    <property type="entry name" value="NUDIX_hydrolase-like_dom_sf"/>
</dbReference>
<dbReference type="SUPFAM" id="SSF55811">
    <property type="entry name" value="Nudix"/>
    <property type="match status" value="1"/>
</dbReference>
<dbReference type="Pfam" id="PF00293">
    <property type="entry name" value="NUDIX"/>
    <property type="match status" value="1"/>
</dbReference>
<dbReference type="EMBL" id="ASRX01000015">
    <property type="protein sequence ID" value="EYF06542.1"/>
    <property type="molecule type" value="Genomic_DNA"/>
</dbReference>
<dbReference type="GO" id="GO:0019693">
    <property type="term" value="P:ribose phosphate metabolic process"/>
    <property type="evidence" value="ECO:0007669"/>
    <property type="project" value="TreeGrafter"/>
</dbReference>
<evidence type="ECO:0000256" key="6">
    <source>
        <dbReference type="ARBA" id="ARBA00032162"/>
    </source>
</evidence>
<comment type="catalytic activity">
    <reaction evidence="1">
        <text>GDP-alpha-D-mannose + H2O = alpha-D-mannose 1-phosphate + GMP + 2 H(+)</text>
        <dbReference type="Rhea" id="RHEA:27978"/>
        <dbReference type="ChEBI" id="CHEBI:15377"/>
        <dbReference type="ChEBI" id="CHEBI:15378"/>
        <dbReference type="ChEBI" id="CHEBI:57527"/>
        <dbReference type="ChEBI" id="CHEBI:58115"/>
        <dbReference type="ChEBI" id="CHEBI:58409"/>
    </reaction>
</comment>
<dbReference type="OrthoDB" id="9806150at2"/>
<dbReference type="eggNOG" id="COG0494">
    <property type="taxonomic scope" value="Bacteria"/>
</dbReference>
<name>A0A017TCD8_9BACT</name>
<evidence type="ECO:0000256" key="2">
    <source>
        <dbReference type="ARBA" id="ARBA00001946"/>
    </source>
</evidence>
<evidence type="ECO:0000256" key="3">
    <source>
        <dbReference type="ARBA" id="ARBA00007275"/>
    </source>
</evidence>
<evidence type="ECO:0000256" key="7">
    <source>
        <dbReference type="ARBA" id="ARBA00032272"/>
    </source>
</evidence>
<comment type="caution">
    <text evidence="9">The sequence shown here is derived from an EMBL/GenBank/DDBJ whole genome shotgun (WGS) entry which is preliminary data.</text>
</comment>
<dbReference type="PROSITE" id="PS51462">
    <property type="entry name" value="NUDIX"/>
    <property type="match status" value="1"/>
</dbReference>
<evidence type="ECO:0000256" key="4">
    <source>
        <dbReference type="ARBA" id="ARBA00016377"/>
    </source>
</evidence>
<feature type="domain" description="Nudix hydrolase" evidence="8">
    <location>
        <begin position="54"/>
        <end position="213"/>
    </location>
</feature>
<dbReference type="STRING" id="1192034.CAP_1672"/>
<comment type="cofactor">
    <cofactor evidence="2">
        <name>Mg(2+)</name>
        <dbReference type="ChEBI" id="CHEBI:18420"/>
    </cofactor>
</comment>
<keyword evidence="5" id="KW-0378">Hydrolase</keyword>
<dbReference type="CDD" id="cd03424">
    <property type="entry name" value="NUDIX_ADPRase_Nudt5_UGPPase_Nudt14"/>
    <property type="match status" value="1"/>
</dbReference>
<dbReference type="InterPro" id="IPR000086">
    <property type="entry name" value="NUDIX_hydrolase_dom"/>
</dbReference>
<evidence type="ECO:0000256" key="1">
    <source>
        <dbReference type="ARBA" id="ARBA00000847"/>
    </source>
</evidence>
<dbReference type="AlphaFoldDB" id="A0A017TCD8"/>
<protein>
    <recommendedName>
        <fullName evidence="4">GDP-mannose pyrophosphatase</fullName>
    </recommendedName>
    <alternativeName>
        <fullName evidence="6">GDP-mannose hydrolase</fullName>
    </alternativeName>
    <alternativeName>
        <fullName evidence="7">GDPMK</fullName>
    </alternativeName>
</protein>
<proteinExistence type="inferred from homology"/>
<dbReference type="Proteomes" id="UP000019678">
    <property type="component" value="Unassembled WGS sequence"/>
</dbReference>
<dbReference type="RefSeq" id="WP_044239481.1">
    <property type="nucleotide sequence ID" value="NZ_ASRX01000015.1"/>
</dbReference>
<comment type="similarity">
    <text evidence="3">Belongs to the Nudix hydrolase family. NudK subfamily.</text>
</comment>
<accession>A0A017TCD8</accession>
<dbReference type="PANTHER" id="PTHR11839:SF18">
    <property type="entry name" value="NUDIX HYDROLASE DOMAIN-CONTAINING PROTEIN"/>
    <property type="match status" value="1"/>
</dbReference>
<evidence type="ECO:0000259" key="8">
    <source>
        <dbReference type="PROSITE" id="PS51462"/>
    </source>
</evidence>
<dbReference type="Gene3D" id="3.90.79.10">
    <property type="entry name" value="Nucleoside Triphosphate Pyrophosphohydrolase"/>
    <property type="match status" value="1"/>
</dbReference>
<evidence type="ECO:0000313" key="9">
    <source>
        <dbReference type="EMBL" id="EYF06542.1"/>
    </source>
</evidence>
<dbReference type="GO" id="GO:0006753">
    <property type="term" value="P:nucleoside phosphate metabolic process"/>
    <property type="evidence" value="ECO:0007669"/>
    <property type="project" value="TreeGrafter"/>
</dbReference>
<sequence length="221" mass="24402">MPLPPLPRLALRLVEAVASRDEPGFLSLQRRVLRVEMEDGSLSEPFVYDAVGRERLDAVVIVPHFRDAAGQVHVYLRSALRPPVEARPRAVWPVPERETLGAMWEVPAGLVEVDERSPEGLRRCAARELHEEAGFAVDPQAVGELGPSSFPAPGVMGERHFFFHVEVDPARQIEPPEDGSPLERGAKVVAVPLVEALELVRRGEIEDAKTELALRRLAEIG</sequence>
<evidence type="ECO:0000313" key="10">
    <source>
        <dbReference type="Proteomes" id="UP000019678"/>
    </source>
</evidence>
<organism evidence="9 10">
    <name type="scientific">Chondromyces apiculatus DSM 436</name>
    <dbReference type="NCBI Taxonomy" id="1192034"/>
    <lineage>
        <taxon>Bacteria</taxon>
        <taxon>Pseudomonadati</taxon>
        <taxon>Myxococcota</taxon>
        <taxon>Polyangia</taxon>
        <taxon>Polyangiales</taxon>
        <taxon>Polyangiaceae</taxon>
        <taxon>Chondromyces</taxon>
    </lineage>
</organism>
<evidence type="ECO:0000256" key="5">
    <source>
        <dbReference type="ARBA" id="ARBA00022801"/>
    </source>
</evidence>
<gene>
    <name evidence="9" type="ORF">CAP_1672</name>
</gene>
<dbReference type="PANTHER" id="PTHR11839">
    <property type="entry name" value="UDP/ADP-SUGAR PYROPHOSPHATASE"/>
    <property type="match status" value="1"/>
</dbReference>